<evidence type="ECO:0000313" key="2">
    <source>
        <dbReference type="Proteomes" id="UP000479000"/>
    </source>
</evidence>
<dbReference type="AlphaFoldDB" id="A0A6H5GYP7"/>
<gene>
    <name evidence="1" type="ORF">NTEN_LOCUS13522</name>
</gene>
<accession>A0A6H5GYP7</accession>
<organism evidence="1 2">
    <name type="scientific">Nesidiocoris tenuis</name>
    <dbReference type="NCBI Taxonomy" id="355587"/>
    <lineage>
        <taxon>Eukaryota</taxon>
        <taxon>Metazoa</taxon>
        <taxon>Ecdysozoa</taxon>
        <taxon>Arthropoda</taxon>
        <taxon>Hexapoda</taxon>
        <taxon>Insecta</taxon>
        <taxon>Pterygota</taxon>
        <taxon>Neoptera</taxon>
        <taxon>Paraneoptera</taxon>
        <taxon>Hemiptera</taxon>
        <taxon>Heteroptera</taxon>
        <taxon>Panheteroptera</taxon>
        <taxon>Cimicomorpha</taxon>
        <taxon>Miridae</taxon>
        <taxon>Dicyphina</taxon>
        <taxon>Nesidiocoris</taxon>
    </lineage>
</organism>
<proteinExistence type="predicted"/>
<sequence>MVYTTCTCLFDQEPFDPLFERMLTSAMGLKIVGVPAPISSQDSPRTSCVTNISESCLTFPFEVSEDPFEIHPEVFWPQNIRDAYPRSATQHGRRVYTKVIVGCRAVWPHRKLIRPQNTSTPPVRVRV</sequence>
<name>A0A6H5GYP7_9HEMI</name>
<dbReference type="Proteomes" id="UP000479000">
    <property type="component" value="Unassembled WGS sequence"/>
</dbReference>
<evidence type="ECO:0000313" key="1">
    <source>
        <dbReference type="EMBL" id="CAB0008276.1"/>
    </source>
</evidence>
<protein>
    <submittedName>
        <fullName evidence="1">Uncharacterized protein</fullName>
    </submittedName>
</protein>
<keyword evidence="2" id="KW-1185">Reference proteome</keyword>
<reference evidence="1 2" key="1">
    <citation type="submission" date="2020-02" db="EMBL/GenBank/DDBJ databases">
        <authorList>
            <person name="Ferguson B K."/>
        </authorList>
    </citation>
    <scope>NUCLEOTIDE SEQUENCE [LARGE SCALE GENOMIC DNA]</scope>
</reference>
<dbReference type="EMBL" id="CADCXU010020332">
    <property type="protein sequence ID" value="CAB0008276.1"/>
    <property type="molecule type" value="Genomic_DNA"/>
</dbReference>